<name>A0A928GHY8_XYLRU</name>
<dbReference type="EMBL" id="SUYD01000003">
    <property type="protein sequence ID" value="MBE6265398.1"/>
    <property type="molecule type" value="Genomic_DNA"/>
</dbReference>
<dbReference type="SUPFAM" id="SSF49464">
    <property type="entry name" value="Carboxypeptidase regulatory domain-like"/>
    <property type="match status" value="1"/>
</dbReference>
<dbReference type="Gene3D" id="2.60.40.1120">
    <property type="entry name" value="Carboxypeptidase-like, regulatory domain"/>
    <property type="match status" value="1"/>
</dbReference>
<dbReference type="Pfam" id="PF13715">
    <property type="entry name" value="CarbopepD_reg_2"/>
    <property type="match status" value="1"/>
</dbReference>
<evidence type="ECO:0000256" key="1">
    <source>
        <dbReference type="SAM" id="MobiDB-lite"/>
    </source>
</evidence>
<feature type="signal peptide" evidence="2">
    <location>
        <begin position="1"/>
        <end position="21"/>
    </location>
</feature>
<dbReference type="Pfam" id="PF14905">
    <property type="entry name" value="OMP_b-brl_3"/>
    <property type="match status" value="1"/>
</dbReference>
<proteinExistence type="predicted"/>
<organism evidence="4 5">
    <name type="scientific">Xylanibacter ruminicola</name>
    <name type="common">Prevotella ruminicola</name>
    <dbReference type="NCBI Taxonomy" id="839"/>
    <lineage>
        <taxon>Bacteria</taxon>
        <taxon>Pseudomonadati</taxon>
        <taxon>Bacteroidota</taxon>
        <taxon>Bacteroidia</taxon>
        <taxon>Bacteroidales</taxon>
        <taxon>Prevotellaceae</taxon>
        <taxon>Xylanibacter</taxon>
    </lineage>
</organism>
<accession>A0A928GHY8</accession>
<dbReference type="SUPFAM" id="SSF56935">
    <property type="entry name" value="Porins"/>
    <property type="match status" value="1"/>
</dbReference>
<evidence type="ECO:0000256" key="2">
    <source>
        <dbReference type="SAM" id="SignalP"/>
    </source>
</evidence>
<reference evidence="4" key="1">
    <citation type="submission" date="2019-04" db="EMBL/GenBank/DDBJ databases">
        <title>Evolution of Biomass-Degrading Anaerobic Consortia Revealed by Metagenomics.</title>
        <authorList>
            <person name="Peng X."/>
        </authorList>
    </citation>
    <scope>NUCLEOTIDE SEQUENCE</scope>
    <source>
        <strain evidence="4">SIG141</strain>
    </source>
</reference>
<evidence type="ECO:0000259" key="3">
    <source>
        <dbReference type="Pfam" id="PF14905"/>
    </source>
</evidence>
<evidence type="ECO:0000313" key="5">
    <source>
        <dbReference type="Proteomes" id="UP000763088"/>
    </source>
</evidence>
<gene>
    <name evidence="4" type="ORF">E7102_02830</name>
</gene>
<feature type="compositionally biased region" description="Low complexity" evidence="1">
    <location>
        <begin position="961"/>
        <end position="970"/>
    </location>
</feature>
<protein>
    <submittedName>
        <fullName evidence="4">TonB-dependent receptor</fullName>
    </submittedName>
</protein>
<dbReference type="AlphaFoldDB" id="A0A928GHY8"/>
<sequence length="970" mass="112082">MQYKKLLFLILMCLSFLTAQAQPEPEDRKLTIRGQLLDSEFKEPMVQATIQLFTASDSTFVGGTVTNERGNFYVEAPRSGVYRLRISSVGYQTIEREVSLRRNSSQDLGNLLMESESIMLQEAVITGRAAQVIVKKDTLVYNPEAYRTPEGSPIEELIKRIPGAEVDEDGNITINGKEVKKILIDGKEFMLGDVETALKNIPVNIIQNMKFYDQQSDQSRITGIDDGEKETVLDFSIKKGMNRGYMTNLDLAAGTKHRYASRGMASSFTDKTRFVLLGNFNNKEENAGWWNRRGLNARKMLGTNFNYDDNNKLKIDFSVRWNHRGGDNQTENATENFYSETSRTFSNKQQSNFTRSNNWWGNMRLEWKPDSLTNILIRANGSTGTSDETTESNAATFDADPYLYVEDPLSQLSSLTPYLINTNINAGLNYGENKNAWAMLQLYRRLNPRGRNVILRFEGSAGNNENKSVSDDEVHLYRIKDQSGQDSTYFTARYNTTPSDNSGYVVRTSYSEPLWKGAHLQFSYELRFSRNKSDRLTYDFSGLPYNIFAGIVPEYRTWDPWLSSVWSTLDNYLDRDLSRYSEYKNYTHNLRVNLRHRVEKYDYNIGFLVQPQHSNFIQDYRGIYVDTVRNVTNLTPTFDFHYKFSDQSNLWVHYRGDTRQPDMTQLLDITDDSNPLYITKGNPGLKPQFTSSLNAYYNNYIVRYKRSIVVYANYRHIRNSISNLVRYNPETGGSITQPENINGNWNINAGLTFNTALDSTAHWNVGTDTRIRYNNFVSYVAQQQADAAKNTTRTTNFNERISVGYRNDWLEVTLDGRLNYQHSRNELQPSADLDTWQFNYGGQFLIKLPYDFEISSELHERSRRGYNDSSMNTNELIWNGQISKPFLKSKSLIVALNFYDLLGQQSNYERWVNASGRSDTRFNSVNSYAMLHVRYRLNMFGGKIDTENRYDKKWGGRDNRGNQGRGNWRR</sequence>
<dbReference type="Proteomes" id="UP000763088">
    <property type="component" value="Unassembled WGS sequence"/>
</dbReference>
<dbReference type="InterPro" id="IPR041700">
    <property type="entry name" value="OMP_b-brl_3"/>
</dbReference>
<evidence type="ECO:0000313" key="4">
    <source>
        <dbReference type="EMBL" id="MBE6265398.1"/>
    </source>
</evidence>
<feature type="chain" id="PRO_5036980755" evidence="2">
    <location>
        <begin position="22"/>
        <end position="970"/>
    </location>
</feature>
<feature type="domain" description="Outer membrane protein beta-barrel" evidence="3">
    <location>
        <begin position="466"/>
        <end position="935"/>
    </location>
</feature>
<comment type="caution">
    <text evidence="4">The sequence shown here is derived from an EMBL/GenBank/DDBJ whole genome shotgun (WGS) entry which is preliminary data.</text>
</comment>
<dbReference type="InterPro" id="IPR008969">
    <property type="entry name" value="CarboxyPept-like_regulatory"/>
</dbReference>
<feature type="compositionally biased region" description="Basic and acidic residues" evidence="1">
    <location>
        <begin position="951"/>
        <end position="960"/>
    </location>
</feature>
<feature type="region of interest" description="Disordered" evidence="1">
    <location>
        <begin position="951"/>
        <end position="970"/>
    </location>
</feature>
<keyword evidence="4" id="KW-0675">Receptor</keyword>
<keyword evidence="2" id="KW-0732">Signal</keyword>